<feature type="domain" description="GGDEF" evidence="8">
    <location>
        <begin position="386"/>
        <end position="516"/>
    </location>
</feature>
<evidence type="ECO:0000256" key="7">
    <source>
        <dbReference type="ARBA" id="ARBA00034247"/>
    </source>
</evidence>
<dbReference type="Gene3D" id="3.30.70.270">
    <property type="match status" value="1"/>
</dbReference>
<evidence type="ECO:0000256" key="4">
    <source>
        <dbReference type="ARBA" id="ARBA00022692"/>
    </source>
</evidence>
<reference evidence="9 10" key="1">
    <citation type="submission" date="2020-07" db="EMBL/GenBank/DDBJ databases">
        <title>Halophilic bacteria isolated from french cheeses.</title>
        <authorList>
            <person name="Kothe C.I."/>
            <person name="Farah-Kraiem B."/>
            <person name="Renault P."/>
            <person name="Dridi B."/>
        </authorList>
    </citation>
    <scope>NUCLEOTIDE SEQUENCE [LARGE SCALE GENOMIC DNA]</scope>
    <source>
        <strain evidence="9 10">FME14</strain>
    </source>
</reference>
<keyword evidence="3" id="KW-1003">Cell membrane</keyword>
<gene>
    <name evidence="9" type="ORF">EI167_00585</name>
</gene>
<dbReference type="PANTHER" id="PTHR45138:SF9">
    <property type="entry name" value="DIGUANYLATE CYCLASE DGCM-RELATED"/>
    <property type="match status" value="1"/>
</dbReference>
<dbReference type="Proteomes" id="UP000707245">
    <property type="component" value="Unassembled WGS sequence"/>
</dbReference>
<evidence type="ECO:0000256" key="6">
    <source>
        <dbReference type="ARBA" id="ARBA00023136"/>
    </source>
</evidence>
<dbReference type="InterPro" id="IPR050469">
    <property type="entry name" value="Diguanylate_Cyclase"/>
</dbReference>
<evidence type="ECO:0000259" key="8">
    <source>
        <dbReference type="PROSITE" id="PS50887"/>
    </source>
</evidence>
<name>A0ABR9FG08_9GAMM</name>
<dbReference type="EC" id="2.7.7.65" evidence="2"/>
<dbReference type="Pfam" id="PF00990">
    <property type="entry name" value="GGDEF"/>
    <property type="match status" value="1"/>
</dbReference>
<organism evidence="9 10">
    <name type="scientific">Pseudoalteromonas prydzensis</name>
    <dbReference type="NCBI Taxonomy" id="182141"/>
    <lineage>
        <taxon>Bacteria</taxon>
        <taxon>Pseudomonadati</taxon>
        <taxon>Pseudomonadota</taxon>
        <taxon>Gammaproteobacteria</taxon>
        <taxon>Alteromonadales</taxon>
        <taxon>Pseudoalteromonadaceae</taxon>
        <taxon>Pseudoalteromonas</taxon>
    </lineage>
</organism>
<dbReference type="PROSITE" id="PS50887">
    <property type="entry name" value="GGDEF"/>
    <property type="match status" value="1"/>
</dbReference>
<keyword evidence="4" id="KW-0812">Transmembrane</keyword>
<evidence type="ECO:0000256" key="2">
    <source>
        <dbReference type="ARBA" id="ARBA00012528"/>
    </source>
</evidence>
<evidence type="ECO:0000256" key="1">
    <source>
        <dbReference type="ARBA" id="ARBA00004651"/>
    </source>
</evidence>
<dbReference type="CDD" id="cd12912">
    <property type="entry name" value="PDC2_MCP_like"/>
    <property type="match status" value="1"/>
</dbReference>
<proteinExistence type="predicted"/>
<comment type="subcellular location">
    <subcellularLocation>
        <location evidence="1">Cell membrane</location>
        <topology evidence="1">Multi-pass membrane protein</topology>
    </subcellularLocation>
</comment>
<dbReference type="NCBIfam" id="TIGR00254">
    <property type="entry name" value="GGDEF"/>
    <property type="match status" value="1"/>
</dbReference>
<dbReference type="InterPro" id="IPR029151">
    <property type="entry name" value="Sensor-like_sf"/>
</dbReference>
<comment type="caution">
    <text evidence="9">The sequence shown here is derived from an EMBL/GenBank/DDBJ whole genome shotgun (WGS) entry which is preliminary data.</text>
</comment>
<dbReference type="Pfam" id="PF02743">
    <property type="entry name" value="dCache_1"/>
    <property type="match status" value="1"/>
</dbReference>
<dbReference type="CDD" id="cd01949">
    <property type="entry name" value="GGDEF"/>
    <property type="match status" value="1"/>
</dbReference>
<keyword evidence="10" id="KW-1185">Reference proteome</keyword>
<evidence type="ECO:0000313" key="9">
    <source>
        <dbReference type="EMBL" id="MBE0455976.1"/>
    </source>
</evidence>
<dbReference type="PANTHER" id="PTHR45138">
    <property type="entry name" value="REGULATORY COMPONENTS OF SENSORY TRANSDUCTION SYSTEM"/>
    <property type="match status" value="1"/>
</dbReference>
<dbReference type="InterPro" id="IPR000160">
    <property type="entry name" value="GGDEF_dom"/>
</dbReference>
<protein>
    <recommendedName>
        <fullName evidence="2">diguanylate cyclase</fullName>
        <ecNumber evidence="2">2.7.7.65</ecNumber>
    </recommendedName>
</protein>
<comment type="catalytic activity">
    <reaction evidence="7">
        <text>2 GTP = 3',3'-c-di-GMP + 2 diphosphate</text>
        <dbReference type="Rhea" id="RHEA:24898"/>
        <dbReference type="ChEBI" id="CHEBI:33019"/>
        <dbReference type="ChEBI" id="CHEBI:37565"/>
        <dbReference type="ChEBI" id="CHEBI:58805"/>
        <dbReference type="EC" id="2.7.7.65"/>
    </reaction>
</comment>
<accession>A0ABR9FG08</accession>
<dbReference type="SUPFAM" id="SSF55073">
    <property type="entry name" value="Nucleotide cyclase"/>
    <property type="match status" value="1"/>
</dbReference>
<dbReference type="SMART" id="SM00267">
    <property type="entry name" value="GGDEF"/>
    <property type="match status" value="1"/>
</dbReference>
<evidence type="ECO:0000256" key="3">
    <source>
        <dbReference type="ARBA" id="ARBA00022475"/>
    </source>
</evidence>
<evidence type="ECO:0000256" key="5">
    <source>
        <dbReference type="ARBA" id="ARBA00022989"/>
    </source>
</evidence>
<dbReference type="InterPro" id="IPR033479">
    <property type="entry name" value="dCache_1"/>
</dbReference>
<dbReference type="EMBL" id="RRZA01000001">
    <property type="protein sequence ID" value="MBE0455976.1"/>
    <property type="molecule type" value="Genomic_DNA"/>
</dbReference>
<evidence type="ECO:0000313" key="10">
    <source>
        <dbReference type="Proteomes" id="UP000707245"/>
    </source>
</evidence>
<dbReference type="InterPro" id="IPR043128">
    <property type="entry name" value="Rev_trsase/Diguanyl_cyclase"/>
</dbReference>
<keyword evidence="6" id="KW-0472">Membrane</keyword>
<keyword evidence="5" id="KW-1133">Transmembrane helix</keyword>
<dbReference type="SUPFAM" id="SSF103190">
    <property type="entry name" value="Sensory domain-like"/>
    <property type="match status" value="2"/>
</dbReference>
<dbReference type="Gene3D" id="3.30.450.20">
    <property type="entry name" value="PAS domain"/>
    <property type="match status" value="2"/>
</dbReference>
<dbReference type="CDD" id="cd18773">
    <property type="entry name" value="PDC1_HK_sensor"/>
    <property type="match status" value="1"/>
</dbReference>
<dbReference type="InterPro" id="IPR029787">
    <property type="entry name" value="Nucleotide_cyclase"/>
</dbReference>
<sequence length="526" mass="58561">MELDLKKLILFLALSATIVTFLNSFYSSYQVQKQQLQAETLKSQSAYAAKLVSATDRFLQSAQQQLAYSAKVIESNFDNTLIYSQEVTRLRLQTDSFNSTVIVLANGMVKGISPKSLKLEGKKLQSYGALQALSSKEPMISEPYISAANNLIIFISHPLFASDGRYLGYVGGSIYLKHASILNDLLQVHFHKDGSYLYVVDKNRRLLYHPNTSRIGEQVYNNEVIEAVLSGKHGTQQLVNSQNEAMLAGYAPLQTAPWGIITQRPLEATLEPLDGLMINVLHRTLPIGLATLLFIWLLARFIAHPLRDLAQTANALDNPSAPQQLKVIKSWYFESSELRKAMLKGVGVFQNQIGVLRQEAQTDPLTGLHNRRSLDGILEHLTSTQTSFAVLAIDIDFFKHVNDEYGHDIGDLVLQSLANIILDVTRTTDFVTRTGGEEFIVISPNATATTAYLLAERLRMRISETFIGPVGYINVSVGIAGWPLKQSSIDDILRLADQALYKAKRTGRNRSVLDSQYQDAEIKKPD</sequence>